<dbReference type="AlphaFoldDB" id="A0A9N9R8F5"/>
<dbReference type="EMBL" id="OU893335">
    <property type="protein sequence ID" value="CAG9791732.1"/>
    <property type="molecule type" value="Genomic_DNA"/>
</dbReference>
<dbReference type="Proteomes" id="UP001153714">
    <property type="component" value="Chromosome 4"/>
</dbReference>
<evidence type="ECO:0000313" key="1">
    <source>
        <dbReference type="EMBL" id="CAG9791732.1"/>
    </source>
</evidence>
<proteinExistence type="predicted"/>
<keyword evidence="2" id="KW-1185">Reference proteome</keyword>
<protein>
    <submittedName>
        <fullName evidence="1">Uncharacterized protein</fullName>
    </submittedName>
</protein>
<accession>A0A9N9R8F5</accession>
<gene>
    <name evidence="1" type="ORF">DIATSA_LOCUS9327</name>
</gene>
<organism evidence="1 2">
    <name type="scientific">Diatraea saccharalis</name>
    <name type="common">sugarcane borer</name>
    <dbReference type="NCBI Taxonomy" id="40085"/>
    <lineage>
        <taxon>Eukaryota</taxon>
        <taxon>Metazoa</taxon>
        <taxon>Ecdysozoa</taxon>
        <taxon>Arthropoda</taxon>
        <taxon>Hexapoda</taxon>
        <taxon>Insecta</taxon>
        <taxon>Pterygota</taxon>
        <taxon>Neoptera</taxon>
        <taxon>Endopterygota</taxon>
        <taxon>Lepidoptera</taxon>
        <taxon>Glossata</taxon>
        <taxon>Ditrysia</taxon>
        <taxon>Pyraloidea</taxon>
        <taxon>Crambidae</taxon>
        <taxon>Crambinae</taxon>
        <taxon>Diatraea</taxon>
    </lineage>
</organism>
<reference evidence="1" key="1">
    <citation type="submission" date="2021-12" db="EMBL/GenBank/DDBJ databases">
        <authorList>
            <person name="King R."/>
        </authorList>
    </citation>
    <scope>NUCLEOTIDE SEQUENCE</scope>
</reference>
<name>A0A9N9R8F5_9NEOP</name>
<reference evidence="1" key="2">
    <citation type="submission" date="2022-10" db="EMBL/GenBank/DDBJ databases">
        <authorList>
            <consortium name="ENA_rothamsted_submissions"/>
            <consortium name="culmorum"/>
            <person name="King R."/>
        </authorList>
    </citation>
    <scope>NUCLEOTIDE SEQUENCE</scope>
</reference>
<sequence>MNDTSKKLKCANRNIVICEVLAFVQNKLDVMDEQGLIQICESAFSTADIDLAKSLLFESLSKRSTTRKGQGKTFRDLKDIICLFKETDPEKIPMFVAKKLEKLPPVTFDHVDITALLKRIVLLEQCTRDFKHQYATKIDLNDRISDTISSINQERNVNMQKRGVFKLFNSGPMALPTLSVVTDDSLCNEHSIDMSPATLSHTQQSPCAAE</sequence>
<dbReference type="OrthoDB" id="7477592at2759"/>
<evidence type="ECO:0000313" key="2">
    <source>
        <dbReference type="Proteomes" id="UP001153714"/>
    </source>
</evidence>